<dbReference type="AlphaFoldDB" id="A0A147KAA8"/>
<keyword evidence="11" id="KW-1185">Reference proteome</keyword>
<dbReference type="EMBL" id="LDYG01000021">
    <property type="protein sequence ID" value="KUP07550.1"/>
    <property type="molecule type" value="Genomic_DNA"/>
</dbReference>
<keyword evidence="4 7" id="KW-0812">Transmembrane</keyword>
<dbReference type="Proteomes" id="UP000074108">
    <property type="component" value="Unassembled WGS sequence"/>
</dbReference>
<accession>A0A147KAA8</accession>
<comment type="similarity">
    <text evidence="2">Belongs to the UPF0702 family.</text>
</comment>
<dbReference type="RefSeq" id="WP_059350579.1">
    <property type="nucleotide sequence ID" value="NZ_LDYG01000021.1"/>
</dbReference>
<comment type="subcellular location">
    <subcellularLocation>
        <location evidence="1">Cell membrane</location>
        <topology evidence="1">Multi-pass membrane protein</topology>
    </subcellularLocation>
</comment>
<evidence type="ECO:0000256" key="6">
    <source>
        <dbReference type="ARBA" id="ARBA00023136"/>
    </source>
</evidence>
<dbReference type="InterPro" id="IPR007353">
    <property type="entry name" value="DUF421"/>
</dbReference>
<evidence type="ECO:0000256" key="3">
    <source>
        <dbReference type="ARBA" id="ARBA00022475"/>
    </source>
</evidence>
<feature type="domain" description="YetF-like N-terminal transmembrane" evidence="9">
    <location>
        <begin position="2"/>
        <end position="75"/>
    </location>
</feature>
<keyword evidence="5 7" id="KW-1133">Transmembrane helix</keyword>
<dbReference type="InterPro" id="IPR048454">
    <property type="entry name" value="YetF_N"/>
</dbReference>
<sequence>MLEVSIRSIFIIFGLFFITKLLGKKQLSKLSFFEYITGITVGDIAGTLSMEKDLHLWEGVTSLLIWFFVPLLISVIGLHSPKFRHLVEGTPTVFIENGEVIEANLKKERYSTDELLEQLRKKGTFRVSDVNYASLDANGDLSIMLKKEKQPVLYEDLFQLARTTSAPQAVINDGILDTEVLEKMKYTKEWLIEELSKRSLTTDEVFLAQLDDDGFLTVDLYDWTRKKG</sequence>
<evidence type="ECO:0000313" key="10">
    <source>
        <dbReference type="EMBL" id="KUP07550.1"/>
    </source>
</evidence>
<feature type="transmembrane region" description="Helical" evidence="7">
    <location>
        <begin position="30"/>
        <end position="50"/>
    </location>
</feature>
<dbReference type="GO" id="GO:0005886">
    <property type="term" value="C:plasma membrane"/>
    <property type="evidence" value="ECO:0007669"/>
    <property type="project" value="UniProtKB-SubCell"/>
</dbReference>
<organism evidence="10 11">
    <name type="scientific">Bacillus coahuilensis p1.1.43</name>
    <dbReference type="NCBI Taxonomy" id="1150625"/>
    <lineage>
        <taxon>Bacteria</taxon>
        <taxon>Bacillati</taxon>
        <taxon>Bacillota</taxon>
        <taxon>Bacilli</taxon>
        <taxon>Bacillales</taxon>
        <taxon>Bacillaceae</taxon>
        <taxon>Bacillus</taxon>
    </lineage>
</organism>
<evidence type="ECO:0000259" key="8">
    <source>
        <dbReference type="Pfam" id="PF04239"/>
    </source>
</evidence>
<feature type="transmembrane region" description="Helical" evidence="7">
    <location>
        <begin position="6"/>
        <end position="23"/>
    </location>
</feature>
<evidence type="ECO:0000256" key="1">
    <source>
        <dbReference type="ARBA" id="ARBA00004651"/>
    </source>
</evidence>
<keyword evidence="3" id="KW-1003">Cell membrane</keyword>
<comment type="caution">
    <text evidence="10">The sequence shown here is derived from an EMBL/GenBank/DDBJ whole genome shotgun (WGS) entry which is preliminary data.</text>
</comment>
<dbReference type="OrthoDB" id="9778331at2"/>
<evidence type="ECO:0000259" key="9">
    <source>
        <dbReference type="Pfam" id="PF20730"/>
    </source>
</evidence>
<dbReference type="STRING" id="1150625.Q75_04780"/>
<evidence type="ECO:0000256" key="4">
    <source>
        <dbReference type="ARBA" id="ARBA00022692"/>
    </source>
</evidence>
<dbReference type="InterPro" id="IPR023090">
    <property type="entry name" value="UPF0702_alpha/beta_dom_sf"/>
</dbReference>
<evidence type="ECO:0000256" key="7">
    <source>
        <dbReference type="SAM" id="Phobius"/>
    </source>
</evidence>
<evidence type="ECO:0000256" key="5">
    <source>
        <dbReference type="ARBA" id="ARBA00022989"/>
    </source>
</evidence>
<dbReference type="PANTHER" id="PTHR34582">
    <property type="entry name" value="UPF0702 TRANSMEMBRANE PROTEIN YCAP"/>
    <property type="match status" value="1"/>
</dbReference>
<protein>
    <submittedName>
        <fullName evidence="10">Membrane protein</fullName>
    </submittedName>
</protein>
<evidence type="ECO:0000256" key="2">
    <source>
        <dbReference type="ARBA" id="ARBA00006448"/>
    </source>
</evidence>
<feature type="transmembrane region" description="Helical" evidence="7">
    <location>
        <begin position="56"/>
        <end position="78"/>
    </location>
</feature>
<dbReference type="Pfam" id="PF20730">
    <property type="entry name" value="YetF_N"/>
    <property type="match status" value="1"/>
</dbReference>
<reference evidence="10 11" key="1">
    <citation type="journal article" date="2016" name="Front. Microbiol.">
        <title>Microevolution Analysis of Bacillus coahuilensis Unveils Differences in Phosphorus Acquisition Strategies and Their Regulation.</title>
        <authorList>
            <person name="Gomez-Lunar Z."/>
            <person name="Hernandez-Gonzalez I."/>
            <person name="Rodriguez-Torres M.D."/>
            <person name="Souza V."/>
            <person name="Olmedo-Alvarez G."/>
        </authorList>
    </citation>
    <scope>NUCLEOTIDE SEQUENCE [LARGE SCALE GENOMIC DNA]</scope>
    <source>
        <strain evidence="11">p1.1.43</strain>
    </source>
</reference>
<feature type="domain" description="YetF C-terminal" evidence="8">
    <location>
        <begin position="79"/>
        <end position="210"/>
    </location>
</feature>
<dbReference type="PANTHER" id="PTHR34582:SF7">
    <property type="entry name" value="UPF0702 TRANSMEMBRANE PROTEIN YDFS"/>
    <property type="match status" value="1"/>
</dbReference>
<evidence type="ECO:0000313" key="11">
    <source>
        <dbReference type="Proteomes" id="UP000074108"/>
    </source>
</evidence>
<dbReference type="Pfam" id="PF04239">
    <property type="entry name" value="DUF421"/>
    <property type="match status" value="1"/>
</dbReference>
<dbReference type="PATRIC" id="fig|1150625.3.peg.1002"/>
<proteinExistence type="inferred from homology"/>
<name>A0A147KAA8_9BACI</name>
<gene>
    <name evidence="10" type="ORF">Q75_04780</name>
</gene>
<keyword evidence="6 7" id="KW-0472">Membrane</keyword>
<dbReference type="Gene3D" id="3.30.240.20">
    <property type="entry name" value="bsu07140 like domains"/>
    <property type="match status" value="2"/>
</dbReference>